<sequence length="183" mass="20514">MPPSTPSPTKITSPPPFNENSNQAINFLLPQHKRLCPYAFQKGYPCPQGSNCLGVGLCRQFAIDGKCEGGLDCAGGAHELPHCYDERDNHMCDTIYVDERTTTQSADYKVAVKEHMEGFWHMRELEQSDKVSVSRRVLDGKVDAHLRGEYLVKADVWGQGWVILYGKDGWYVLRVGRVNPKGS</sequence>
<name>S3D7W3_GLAL2</name>
<dbReference type="OrthoDB" id="410307at2759"/>
<organism evidence="2 3">
    <name type="scientific">Glarea lozoyensis (strain ATCC 20868 / MF5171)</name>
    <dbReference type="NCBI Taxonomy" id="1116229"/>
    <lineage>
        <taxon>Eukaryota</taxon>
        <taxon>Fungi</taxon>
        <taxon>Dikarya</taxon>
        <taxon>Ascomycota</taxon>
        <taxon>Pezizomycotina</taxon>
        <taxon>Leotiomycetes</taxon>
        <taxon>Helotiales</taxon>
        <taxon>Helotiaceae</taxon>
        <taxon>Glarea</taxon>
    </lineage>
</organism>
<evidence type="ECO:0000313" key="3">
    <source>
        <dbReference type="Proteomes" id="UP000016922"/>
    </source>
</evidence>
<dbReference type="GeneID" id="19465891"/>
<proteinExistence type="predicted"/>
<gene>
    <name evidence="2" type="ORF">GLAREA_06838</name>
</gene>
<accession>S3D7W3</accession>
<reference evidence="2 3" key="1">
    <citation type="journal article" date="2013" name="BMC Genomics">
        <title>Genomics-driven discovery of the pneumocandin biosynthetic gene cluster in the fungus Glarea lozoyensis.</title>
        <authorList>
            <person name="Chen L."/>
            <person name="Yue Q."/>
            <person name="Zhang X."/>
            <person name="Xiang M."/>
            <person name="Wang C."/>
            <person name="Li S."/>
            <person name="Che Y."/>
            <person name="Ortiz-Lopez F.J."/>
            <person name="Bills G.F."/>
            <person name="Liu X."/>
            <person name="An Z."/>
        </authorList>
    </citation>
    <scope>NUCLEOTIDE SEQUENCE [LARGE SCALE GENOMIC DNA]</scope>
    <source>
        <strain evidence="3">ATCC 20868 / MF5171</strain>
    </source>
</reference>
<evidence type="ECO:0000256" key="1">
    <source>
        <dbReference type="SAM" id="MobiDB-lite"/>
    </source>
</evidence>
<dbReference type="Proteomes" id="UP000016922">
    <property type="component" value="Unassembled WGS sequence"/>
</dbReference>
<feature type="region of interest" description="Disordered" evidence="1">
    <location>
        <begin position="1"/>
        <end position="20"/>
    </location>
</feature>
<dbReference type="EMBL" id="KE145357">
    <property type="protein sequence ID" value="EPE33825.1"/>
    <property type="molecule type" value="Genomic_DNA"/>
</dbReference>
<dbReference type="KEGG" id="glz:GLAREA_06838"/>
<dbReference type="RefSeq" id="XP_008078977.1">
    <property type="nucleotide sequence ID" value="XM_008080786.1"/>
</dbReference>
<protein>
    <submittedName>
        <fullName evidence="2">Uncharacterized protein</fullName>
    </submittedName>
</protein>
<dbReference type="HOGENOM" id="CLU_1475300_0_0_1"/>
<dbReference type="AlphaFoldDB" id="S3D7W3"/>
<keyword evidence="3" id="KW-1185">Reference proteome</keyword>
<evidence type="ECO:0000313" key="2">
    <source>
        <dbReference type="EMBL" id="EPE33825.1"/>
    </source>
</evidence>